<dbReference type="Proteomes" id="UP000476176">
    <property type="component" value="Unassembled WGS sequence"/>
</dbReference>
<dbReference type="AlphaFoldDB" id="A0A6A3F332"/>
<dbReference type="Proteomes" id="UP000460718">
    <property type="component" value="Unassembled WGS sequence"/>
</dbReference>
<dbReference type="Proteomes" id="UP000440732">
    <property type="component" value="Unassembled WGS sequence"/>
</dbReference>
<evidence type="ECO:0000313" key="6">
    <source>
        <dbReference type="EMBL" id="KAE9134087.1"/>
    </source>
</evidence>
<evidence type="ECO:0000313" key="16">
    <source>
        <dbReference type="Proteomes" id="UP000460718"/>
    </source>
</evidence>
<evidence type="ECO:0000313" key="3">
    <source>
        <dbReference type="EMBL" id="KAE9015865.1"/>
    </source>
</evidence>
<dbReference type="Gene3D" id="3.40.50.1700">
    <property type="entry name" value="Glycoside hydrolase family 3 C-terminal domain"/>
    <property type="match status" value="1"/>
</dbReference>
<evidence type="ECO:0000313" key="18">
    <source>
        <dbReference type="Proteomes" id="UP000486351"/>
    </source>
</evidence>
<dbReference type="EMBL" id="QXGC01001560">
    <property type="protein sequence ID" value="KAE9200465.1"/>
    <property type="molecule type" value="Genomic_DNA"/>
</dbReference>
<dbReference type="EMBL" id="QXGF01000427">
    <property type="protein sequence ID" value="KAE8940404.1"/>
    <property type="molecule type" value="Genomic_DNA"/>
</dbReference>
<evidence type="ECO:0000313" key="17">
    <source>
        <dbReference type="Proteomes" id="UP000476176"/>
    </source>
</evidence>
<evidence type="ECO:0000313" key="2">
    <source>
        <dbReference type="EMBL" id="KAE8940404.1"/>
    </source>
</evidence>
<dbReference type="Proteomes" id="UP000437068">
    <property type="component" value="Unassembled WGS sequence"/>
</dbReference>
<evidence type="ECO:0000313" key="4">
    <source>
        <dbReference type="EMBL" id="KAE9098468.1"/>
    </source>
</evidence>
<reference evidence="11 12" key="1">
    <citation type="submission" date="2018-08" db="EMBL/GenBank/DDBJ databases">
        <title>Genomic investigation of the strawberry pathogen Phytophthora fragariae indicates pathogenicity is determined by transcriptional variation in three key races.</title>
        <authorList>
            <person name="Adams T.M."/>
            <person name="Armitage A.D."/>
            <person name="Sobczyk M.K."/>
            <person name="Bates H.J."/>
            <person name="Dunwell J.M."/>
            <person name="Nellist C.F."/>
            <person name="Harrison R.J."/>
        </authorList>
    </citation>
    <scope>NUCLEOTIDE SEQUENCE [LARGE SCALE GENOMIC DNA]</scope>
    <source>
        <strain evidence="9 13">A4</strain>
        <strain evidence="7 17">BC-23</strain>
        <strain evidence="8 12">NOV-27</strain>
        <strain evidence="5 14">NOV-5</strain>
        <strain evidence="4 15">NOV-71</strain>
        <strain evidence="10 18">NOV-77</strain>
        <strain evidence="2 11">NOV-9</strain>
        <strain evidence="6 19">ONT-3</strain>
        <strain evidence="3 16">SCRP245</strain>
    </source>
</reference>
<evidence type="ECO:0000313" key="13">
    <source>
        <dbReference type="Proteomes" id="UP000437068"/>
    </source>
</evidence>
<dbReference type="Proteomes" id="UP000488956">
    <property type="component" value="Unassembled WGS sequence"/>
</dbReference>
<evidence type="ECO:0008006" key="20">
    <source>
        <dbReference type="Google" id="ProtNLM"/>
    </source>
</evidence>
<evidence type="ECO:0000313" key="19">
    <source>
        <dbReference type="Proteomes" id="UP000488956"/>
    </source>
</evidence>
<evidence type="ECO:0000313" key="12">
    <source>
        <dbReference type="Proteomes" id="UP000433483"/>
    </source>
</evidence>
<dbReference type="SUPFAM" id="SSF52279">
    <property type="entry name" value="Beta-D-glucan exohydrolase, C-terminal domain"/>
    <property type="match status" value="1"/>
</dbReference>
<evidence type="ECO:0000313" key="10">
    <source>
        <dbReference type="EMBL" id="KAE9355967.1"/>
    </source>
</evidence>
<accession>A0A6A3F332</accession>
<evidence type="ECO:0000313" key="8">
    <source>
        <dbReference type="EMBL" id="KAE9207023.1"/>
    </source>
</evidence>
<dbReference type="Proteomes" id="UP000433483">
    <property type="component" value="Unassembled WGS sequence"/>
</dbReference>
<dbReference type="GO" id="GO:0004553">
    <property type="term" value="F:hydrolase activity, hydrolyzing O-glycosyl compounds"/>
    <property type="evidence" value="ECO:0007669"/>
    <property type="project" value="InterPro"/>
</dbReference>
<dbReference type="EMBL" id="QXFW01000330">
    <property type="protein sequence ID" value="KAE9015865.1"/>
    <property type="molecule type" value="Genomic_DNA"/>
</dbReference>
<organism evidence="2 11">
    <name type="scientific">Phytophthora fragariae</name>
    <dbReference type="NCBI Taxonomy" id="53985"/>
    <lineage>
        <taxon>Eukaryota</taxon>
        <taxon>Sar</taxon>
        <taxon>Stramenopiles</taxon>
        <taxon>Oomycota</taxon>
        <taxon>Peronosporomycetes</taxon>
        <taxon>Peronosporales</taxon>
        <taxon>Peronosporaceae</taxon>
        <taxon>Phytophthora</taxon>
    </lineage>
</organism>
<evidence type="ECO:0000313" key="15">
    <source>
        <dbReference type="Proteomes" id="UP000441208"/>
    </source>
</evidence>
<name>A0A6A3F332_9STRA</name>
<keyword evidence="12" id="KW-1185">Reference proteome</keyword>
<dbReference type="Proteomes" id="UP000486351">
    <property type="component" value="Unassembled WGS sequence"/>
</dbReference>
<dbReference type="EMBL" id="QXGE01001161">
    <property type="protein sequence ID" value="KAE9296778.1"/>
    <property type="molecule type" value="Genomic_DNA"/>
</dbReference>
<evidence type="ECO:0000313" key="5">
    <source>
        <dbReference type="EMBL" id="KAE9123972.1"/>
    </source>
</evidence>
<dbReference type="EMBL" id="QXFX01000072">
    <property type="protein sequence ID" value="KAE9134087.1"/>
    <property type="molecule type" value="Genomic_DNA"/>
</dbReference>
<dbReference type="EMBL" id="QXGB01000687">
    <property type="protein sequence ID" value="KAE9207023.1"/>
    <property type="molecule type" value="Genomic_DNA"/>
</dbReference>
<protein>
    <recommendedName>
        <fullName evidence="20">Glycoside hydrolase family 3 C-terminal domain-containing protein</fullName>
    </recommendedName>
</protein>
<dbReference type="InterPro" id="IPR036881">
    <property type="entry name" value="Glyco_hydro_3_C_sf"/>
</dbReference>
<evidence type="ECO:0000313" key="7">
    <source>
        <dbReference type="EMBL" id="KAE9200465.1"/>
    </source>
</evidence>
<dbReference type="Proteomes" id="UP000429523">
    <property type="component" value="Unassembled WGS sequence"/>
</dbReference>
<dbReference type="EMBL" id="QXGA01001265">
    <property type="protein sequence ID" value="KAE9123972.1"/>
    <property type="molecule type" value="Genomic_DNA"/>
</dbReference>
<comment type="caution">
    <text evidence="2">The sequence shown here is derived from an EMBL/GenBank/DDBJ whole genome shotgun (WGS) entry which is preliminary data.</text>
</comment>
<sequence>MLPCELSGQAMPEILYGGVNPSDKLAITYPKDLANAAIP</sequence>
<proteinExistence type="predicted"/>
<evidence type="ECO:0000313" key="9">
    <source>
        <dbReference type="EMBL" id="KAE9296778.1"/>
    </source>
</evidence>
<dbReference type="EMBL" id="QXFY01000122">
    <property type="protein sequence ID" value="KAE9355967.1"/>
    <property type="molecule type" value="Genomic_DNA"/>
</dbReference>
<keyword evidence="1" id="KW-0378">Hydrolase</keyword>
<dbReference type="Proteomes" id="UP000441208">
    <property type="component" value="Unassembled WGS sequence"/>
</dbReference>
<evidence type="ECO:0000313" key="14">
    <source>
        <dbReference type="Proteomes" id="UP000440732"/>
    </source>
</evidence>
<evidence type="ECO:0000256" key="1">
    <source>
        <dbReference type="ARBA" id="ARBA00022801"/>
    </source>
</evidence>
<dbReference type="EMBL" id="QXFZ01001037">
    <property type="protein sequence ID" value="KAE9098468.1"/>
    <property type="molecule type" value="Genomic_DNA"/>
</dbReference>
<evidence type="ECO:0000313" key="11">
    <source>
        <dbReference type="Proteomes" id="UP000429523"/>
    </source>
</evidence>
<dbReference type="GO" id="GO:0005975">
    <property type="term" value="P:carbohydrate metabolic process"/>
    <property type="evidence" value="ECO:0007669"/>
    <property type="project" value="InterPro"/>
</dbReference>
<dbReference type="OrthoDB" id="10272542at2759"/>
<gene>
    <name evidence="9" type="ORF">PF001_g16705</name>
    <name evidence="7" type="ORF">PF004_g18987</name>
    <name evidence="8" type="ORF">PF005_g12783</name>
    <name evidence="5" type="ORF">PF006_g17296</name>
    <name evidence="4" type="ORF">PF007_g16258</name>
    <name evidence="10" type="ORF">PF008_g3808</name>
    <name evidence="2" type="ORF">PF009_g9780</name>
    <name evidence="6" type="ORF">PF010_g2569</name>
    <name evidence="3" type="ORF">PF011_g7425</name>
</gene>